<evidence type="ECO:0000259" key="3">
    <source>
        <dbReference type="PROSITE" id="PS50893"/>
    </source>
</evidence>
<dbReference type="EMBL" id="CP112932">
    <property type="protein sequence ID" value="WPY00677.1"/>
    <property type="molecule type" value="Genomic_DNA"/>
</dbReference>
<name>A0ABZ0URK6_9RICK</name>
<proteinExistence type="predicted"/>
<evidence type="ECO:0000256" key="1">
    <source>
        <dbReference type="ARBA" id="ARBA00022741"/>
    </source>
</evidence>
<keyword evidence="2 4" id="KW-0067">ATP-binding</keyword>
<sequence>MQTLIKGNVDQSLKKLGGTAVKISVVLLANKIINSIIDYAKEYVGSSVKNAIETKGLNEFLLKDENSRKVLTIKDTGSITENLPTDLNSLLALGTIQLDTLSKNTIKHIGAFKEIIDTDPASVTLLVINTIMHCIDSKINKKFLGDPIVELYKQGEAQASEKQSIVSSFSKNYTLMLLDGANKLIQHKYQDIVNRIDENSFRMKYLQALQSTSSDIVNKLLDVIKVLYYGFRINDGQITVEQLPLIMNWLSDVSSFLNGGATLRLPDFELRKARIDELLATIAKPYTSALECRYNEDDKIIFDNFLLKLQGQEILNIGHLALELNKNEVITGPAGKGKSTFFKILAGFPVVDPFEVLGEISLPLINGKEATILLLNQALYLPPTATLFELITLEHATNFDISTKGALTTRIIELFKELEIDQFINEEDNDTGLISKLNSTNFCLSGGQKQKIAVIRAIIKQPDILLLDETFSALDKKSIMLMQKALKNYLANTKFITIDHHAADNNYDSFYNQRIDFGDDEVKVLGIESRTYEEDLSIVGEVYCG</sequence>
<accession>A0ABZ0URK6</accession>
<reference evidence="4 5" key="1">
    <citation type="submission" date="2022-10" db="EMBL/GenBank/DDBJ databases">
        <title>Host association and intracellularity evolved multiple times independently in the Rickettsiales.</title>
        <authorList>
            <person name="Castelli M."/>
            <person name="Nardi T."/>
            <person name="Gammuto L."/>
            <person name="Bellinzona G."/>
            <person name="Sabaneyeva E."/>
            <person name="Potekhin A."/>
            <person name="Serra V."/>
            <person name="Petroni G."/>
            <person name="Sassera D."/>
        </authorList>
    </citation>
    <scope>NUCLEOTIDE SEQUENCE [LARGE SCALE GENOMIC DNA]</scope>
    <source>
        <strain evidence="4 5">Kr 154-4</strain>
    </source>
</reference>
<dbReference type="PANTHER" id="PTHR43394">
    <property type="entry name" value="ATP-DEPENDENT PERMEASE MDL1, MITOCHONDRIAL"/>
    <property type="match status" value="1"/>
</dbReference>
<dbReference type="PROSITE" id="PS00211">
    <property type="entry name" value="ABC_TRANSPORTER_1"/>
    <property type="match status" value="1"/>
</dbReference>
<dbReference type="InterPro" id="IPR017871">
    <property type="entry name" value="ABC_transporter-like_CS"/>
</dbReference>
<feature type="domain" description="ABC transporter" evidence="3">
    <location>
        <begin position="300"/>
        <end position="544"/>
    </location>
</feature>
<dbReference type="Proteomes" id="UP001326613">
    <property type="component" value="Chromosome"/>
</dbReference>
<dbReference type="InterPro" id="IPR039421">
    <property type="entry name" value="Type_1_exporter"/>
</dbReference>
<dbReference type="SUPFAM" id="SSF52540">
    <property type="entry name" value="P-loop containing nucleoside triphosphate hydrolases"/>
    <property type="match status" value="1"/>
</dbReference>
<dbReference type="Pfam" id="PF00005">
    <property type="entry name" value="ABC_tran"/>
    <property type="match status" value="1"/>
</dbReference>
<dbReference type="Gene3D" id="3.40.50.300">
    <property type="entry name" value="P-loop containing nucleotide triphosphate hydrolases"/>
    <property type="match status" value="1"/>
</dbReference>
<evidence type="ECO:0000313" key="4">
    <source>
        <dbReference type="EMBL" id="WPY00677.1"/>
    </source>
</evidence>
<gene>
    <name evidence="4" type="ORF">Trichorick_00561</name>
</gene>
<evidence type="ECO:0000256" key="2">
    <source>
        <dbReference type="ARBA" id="ARBA00022840"/>
    </source>
</evidence>
<dbReference type="PROSITE" id="PS50893">
    <property type="entry name" value="ABC_TRANSPORTER_2"/>
    <property type="match status" value="1"/>
</dbReference>
<organism evidence="4 5">
    <name type="scientific">Candidatus Trichorickettsia mobilis</name>
    <dbReference type="NCBI Taxonomy" id="1346319"/>
    <lineage>
        <taxon>Bacteria</taxon>
        <taxon>Pseudomonadati</taxon>
        <taxon>Pseudomonadota</taxon>
        <taxon>Alphaproteobacteria</taxon>
        <taxon>Rickettsiales</taxon>
        <taxon>Rickettsiaceae</taxon>
        <taxon>Rickettsieae</taxon>
        <taxon>Candidatus Trichorickettsia</taxon>
    </lineage>
</organism>
<evidence type="ECO:0000313" key="5">
    <source>
        <dbReference type="Proteomes" id="UP001326613"/>
    </source>
</evidence>
<dbReference type="GO" id="GO:0005524">
    <property type="term" value="F:ATP binding"/>
    <property type="evidence" value="ECO:0007669"/>
    <property type="project" value="UniProtKB-KW"/>
</dbReference>
<protein>
    <submittedName>
        <fullName evidence="4">ABC transporter ATP-binding C-terminal domain protein</fullName>
    </submittedName>
</protein>
<dbReference type="InterPro" id="IPR027417">
    <property type="entry name" value="P-loop_NTPase"/>
</dbReference>
<keyword evidence="1" id="KW-0547">Nucleotide-binding</keyword>
<dbReference type="InterPro" id="IPR003439">
    <property type="entry name" value="ABC_transporter-like_ATP-bd"/>
</dbReference>
<dbReference type="RefSeq" id="WP_323738727.1">
    <property type="nucleotide sequence ID" value="NZ_CP112932.1"/>
</dbReference>
<dbReference type="PANTHER" id="PTHR43394:SF1">
    <property type="entry name" value="ATP-BINDING CASSETTE SUB-FAMILY B MEMBER 10, MITOCHONDRIAL"/>
    <property type="match status" value="1"/>
</dbReference>
<keyword evidence="5" id="KW-1185">Reference proteome</keyword>